<dbReference type="GO" id="GO:0003676">
    <property type="term" value="F:nucleic acid binding"/>
    <property type="evidence" value="ECO:0007669"/>
    <property type="project" value="InterPro"/>
</dbReference>
<dbReference type="GO" id="GO:0008170">
    <property type="term" value="F:N-methyltransferase activity"/>
    <property type="evidence" value="ECO:0007669"/>
    <property type="project" value="UniProtKB-ARBA"/>
</dbReference>
<evidence type="ECO:0000256" key="2">
    <source>
        <dbReference type="ARBA" id="ARBA00022691"/>
    </source>
</evidence>
<reference evidence="4 5" key="1">
    <citation type="submission" date="2018-01" db="EMBL/GenBank/DDBJ databases">
        <title>Complete genome sequence of Bacteriovorax stolpii DSM12778.</title>
        <authorList>
            <person name="Tang B."/>
            <person name="Chang J."/>
        </authorList>
    </citation>
    <scope>NUCLEOTIDE SEQUENCE [LARGE SCALE GENOMIC DNA]</scope>
    <source>
        <strain evidence="4 5">DSM 12778</strain>
    </source>
</reference>
<accession>A0A2K9NPZ0</accession>
<dbReference type="InterPro" id="IPR050210">
    <property type="entry name" value="tRNA_Adenine-N(6)_MTase"/>
</dbReference>
<dbReference type="Proteomes" id="UP000235584">
    <property type="component" value="Chromosome"/>
</dbReference>
<keyword evidence="1 4" id="KW-0489">Methyltransferase</keyword>
<dbReference type="KEGG" id="bsto:C0V70_05515"/>
<keyword evidence="2" id="KW-0949">S-adenosyl-L-methionine</keyword>
<evidence type="ECO:0000313" key="4">
    <source>
        <dbReference type="EMBL" id="AUN97579.1"/>
    </source>
</evidence>
<dbReference type="Gene3D" id="3.40.50.150">
    <property type="entry name" value="Vaccinia Virus protein VP39"/>
    <property type="match status" value="1"/>
</dbReference>
<evidence type="ECO:0000256" key="1">
    <source>
        <dbReference type="ARBA" id="ARBA00022603"/>
    </source>
</evidence>
<dbReference type="GO" id="GO:0008757">
    <property type="term" value="F:S-adenosylmethionine-dependent methyltransferase activity"/>
    <property type="evidence" value="ECO:0007669"/>
    <property type="project" value="UniProtKB-ARBA"/>
</dbReference>
<dbReference type="PROSITE" id="PS00092">
    <property type="entry name" value="N6_MTASE"/>
    <property type="match status" value="1"/>
</dbReference>
<dbReference type="Pfam" id="PF05175">
    <property type="entry name" value="MTS"/>
    <property type="match status" value="1"/>
</dbReference>
<protein>
    <submittedName>
        <fullName evidence="4">SAM-dependent methyltransferase</fullName>
    </submittedName>
</protein>
<organism evidence="4 5">
    <name type="scientific">Bacteriovorax stolpii</name>
    <name type="common">Bdellovibrio stolpii</name>
    <dbReference type="NCBI Taxonomy" id="960"/>
    <lineage>
        <taxon>Bacteria</taxon>
        <taxon>Pseudomonadati</taxon>
        <taxon>Bdellovibrionota</taxon>
        <taxon>Bacteriovoracia</taxon>
        <taxon>Bacteriovoracales</taxon>
        <taxon>Bacteriovoracaceae</taxon>
        <taxon>Bacteriovorax</taxon>
    </lineage>
</organism>
<dbReference type="InterPro" id="IPR007848">
    <property type="entry name" value="Small_mtfrase_dom"/>
</dbReference>
<proteinExistence type="predicted"/>
<evidence type="ECO:0000313" key="5">
    <source>
        <dbReference type="Proteomes" id="UP000235584"/>
    </source>
</evidence>
<dbReference type="AlphaFoldDB" id="A0A2K9NPZ0"/>
<dbReference type="SUPFAM" id="SSF53335">
    <property type="entry name" value="S-adenosyl-L-methionine-dependent methyltransferases"/>
    <property type="match status" value="1"/>
</dbReference>
<keyword evidence="4" id="KW-0808">Transferase</keyword>
<feature type="domain" description="Methyltransferase small" evidence="3">
    <location>
        <begin position="40"/>
        <end position="124"/>
    </location>
</feature>
<evidence type="ECO:0000259" key="3">
    <source>
        <dbReference type="Pfam" id="PF05175"/>
    </source>
</evidence>
<dbReference type="PANTHER" id="PTHR47739:SF1">
    <property type="entry name" value="TRNA1(VAL) (ADENINE(37)-N6)-METHYLTRANSFERASE"/>
    <property type="match status" value="1"/>
</dbReference>
<dbReference type="GO" id="GO:0032259">
    <property type="term" value="P:methylation"/>
    <property type="evidence" value="ECO:0007669"/>
    <property type="project" value="UniProtKB-KW"/>
</dbReference>
<dbReference type="InterPro" id="IPR029063">
    <property type="entry name" value="SAM-dependent_MTases_sf"/>
</dbReference>
<dbReference type="PANTHER" id="PTHR47739">
    <property type="entry name" value="TRNA1(VAL) (ADENINE(37)-N6)-METHYLTRANSFERASE"/>
    <property type="match status" value="1"/>
</dbReference>
<keyword evidence="5" id="KW-1185">Reference proteome</keyword>
<dbReference type="CDD" id="cd02440">
    <property type="entry name" value="AdoMet_MTases"/>
    <property type="match status" value="1"/>
</dbReference>
<name>A0A2K9NPZ0_BACTC</name>
<sequence>MIKNTHYSYDYSQPEDYRFSLDSVFLAQKVALKLGSHPEPETLKVLDLCSGCGVVGLELNFHLRALKKIDFLEVQDVYLPHFEENVVQAKTEDSHFRFLNMNYADLLNEEFKEHYDVIISNPPYFFLGEGLLSPNEFKNRCRFFIDSDFNNLIKAVLFSLRPGGRAYLLVRPGSHHGRNLFDEIKDLSLGFADVQILDEVRGTNIVELVKNPLEVSV</sequence>
<dbReference type="RefSeq" id="WP_102242874.1">
    <property type="nucleotide sequence ID" value="NZ_CP025704.1"/>
</dbReference>
<gene>
    <name evidence="4" type="ORF">C0V70_05515</name>
</gene>
<dbReference type="InterPro" id="IPR002052">
    <property type="entry name" value="DNA_methylase_N6_adenine_CS"/>
</dbReference>
<dbReference type="EMBL" id="CP025704">
    <property type="protein sequence ID" value="AUN97579.1"/>
    <property type="molecule type" value="Genomic_DNA"/>
</dbReference>
<dbReference type="OrthoDB" id="5291796at2"/>